<evidence type="ECO:0000313" key="1">
    <source>
        <dbReference type="EMBL" id="DAF60777.1"/>
    </source>
</evidence>
<reference evidence="1" key="1">
    <citation type="journal article" date="2021" name="Proc. Natl. Acad. Sci. U.S.A.">
        <title>A Catalog of Tens of Thousands of Viruses from Human Metagenomes Reveals Hidden Associations with Chronic Diseases.</title>
        <authorList>
            <person name="Tisza M.J."/>
            <person name="Buck C.B."/>
        </authorList>
    </citation>
    <scope>NUCLEOTIDE SEQUENCE</scope>
    <source>
        <strain evidence="1">CtNZc11</strain>
    </source>
</reference>
<organism evidence="1">
    <name type="scientific">Siphoviridae sp. ctNZc11</name>
    <dbReference type="NCBI Taxonomy" id="2827858"/>
    <lineage>
        <taxon>Viruses</taxon>
        <taxon>Duplodnaviria</taxon>
        <taxon>Heunggongvirae</taxon>
        <taxon>Uroviricota</taxon>
        <taxon>Caudoviricetes</taxon>
    </lineage>
</organism>
<accession>A0A8S5TBX4</accession>
<dbReference type="EMBL" id="BK032797">
    <property type="protein sequence ID" value="DAF60777.1"/>
    <property type="molecule type" value="Genomic_DNA"/>
</dbReference>
<proteinExistence type="predicted"/>
<sequence>MEERNKIYNKKSRINTRGKQDIIKTILYYLERMNQEDLDKMLDYLNYLILN</sequence>
<protein>
    <submittedName>
        <fullName evidence="1">Uncharacterized protein</fullName>
    </submittedName>
</protein>
<name>A0A8S5TBX4_9CAUD</name>